<keyword evidence="6" id="KW-1185">Reference proteome</keyword>
<name>A0AAD9TY09_9ROSI</name>
<dbReference type="InterPro" id="IPR008930">
    <property type="entry name" value="Terpenoid_cyclase/PrenylTrfase"/>
</dbReference>
<dbReference type="AlphaFoldDB" id="A0AAD9TY09"/>
<dbReference type="Proteomes" id="UP001280121">
    <property type="component" value="Unassembled WGS sequence"/>
</dbReference>
<protein>
    <submittedName>
        <fullName evidence="5">Uncharacterized protein</fullName>
    </submittedName>
</protein>
<dbReference type="PANTHER" id="PTHR31225:SF94">
    <property type="entry name" value="ALPHA-FARNESENE SYNTHASE"/>
    <property type="match status" value="1"/>
</dbReference>
<dbReference type="InterPro" id="IPR001906">
    <property type="entry name" value="Terpene_synth_N"/>
</dbReference>
<dbReference type="InterPro" id="IPR036965">
    <property type="entry name" value="Terpene_synth_N_sf"/>
</dbReference>
<evidence type="ECO:0000256" key="1">
    <source>
        <dbReference type="ARBA" id="ARBA00022723"/>
    </source>
</evidence>
<reference evidence="5" key="1">
    <citation type="journal article" date="2023" name="Plant J.">
        <title>Genome sequences and population genomics provide insights into the demographic history, inbreeding, and mutation load of two 'living fossil' tree species of Dipteronia.</title>
        <authorList>
            <person name="Feng Y."/>
            <person name="Comes H.P."/>
            <person name="Chen J."/>
            <person name="Zhu S."/>
            <person name="Lu R."/>
            <person name="Zhang X."/>
            <person name="Li P."/>
            <person name="Qiu J."/>
            <person name="Olsen K.M."/>
            <person name="Qiu Y."/>
        </authorList>
    </citation>
    <scope>NUCLEOTIDE SEQUENCE</scope>
    <source>
        <strain evidence="5">KIB01</strain>
    </source>
</reference>
<gene>
    <name evidence="5" type="ORF">Ddye_019471</name>
</gene>
<dbReference type="GO" id="GO:0000287">
    <property type="term" value="F:magnesium ion binding"/>
    <property type="evidence" value="ECO:0007669"/>
    <property type="project" value="InterPro"/>
</dbReference>
<feature type="domain" description="Terpene synthase metal-binding" evidence="4">
    <location>
        <begin position="228"/>
        <end position="417"/>
    </location>
</feature>
<evidence type="ECO:0000256" key="2">
    <source>
        <dbReference type="ARBA" id="ARBA00022842"/>
    </source>
</evidence>
<evidence type="ECO:0000259" key="4">
    <source>
        <dbReference type="Pfam" id="PF03936"/>
    </source>
</evidence>
<feature type="non-terminal residue" evidence="5">
    <location>
        <position position="418"/>
    </location>
</feature>
<evidence type="ECO:0000313" key="5">
    <source>
        <dbReference type="EMBL" id="KAK2644276.1"/>
    </source>
</evidence>
<proteinExistence type="predicted"/>
<dbReference type="GO" id="GO:0010333">
    <property type="term" value="F:terpene synthase activity"/>
    <property type="evidence" value="ECO:0007669"/>
    <property type="project" value="InterPro"/>
</dbReference>
<sequence length="418" mass="48808">MIPGQRQSAHYNPNIWKFDFLQSLNSKYEEEGYYKSRAEKLKEVVKQLFVEALEVLSKLELIDSLMKLGMSNLFEEEIREALDTIASMKNIENMCGVEEDLLYATALYFRLFRQHGYEISPDIFSGFMDEKGRCLSSTSKHTKIKGVIELYEASHLGLEGENILNCAHALELSTHWRVHWFEVKWHINMYENDRDMNQILFELAKLNFSMVQATLQNDLRDISRWWRNLGLIENLNFTRDRLVECFMCSVGLVFQPNLSRKWLTKVVVFIPVIDDIYDNYGSLEELQDFTNADDRWNSKGIDEHLPNGMKLSFQALYDTTNQIAYEIQKEKGWKSWGDFCKALFVEAKWYNKGYTPTLQEYLCNAWISSSSSVFVVHSFFSIMNEPTKEMGLLLDKNQDLVYNSSLIIRLCNDLATSV</sequence>
<dbReference type="SUPFAM" id="SSF48576">
    <property type="entry name" value="Terpenoid synthases"/>
    <property type="match status" value="1"/>
</dbReference>
<keyword evidence="2" id="KW-0460">Magnesium</keyword>
<keyword evidence="1" id="KW-0479">Metal-binding</keyword>
<accession>A0AAD9TY09</accession>
<evidence type="ECO:0000259" key="3">
    <source>
        <dbReference type="Pfam" id="PF01397"/>
    </source>
</evidence>
<dbReference type="InterPro" id="IPR008949">
    <property type="entry name" value="Isoprenoid_synthase_dom_sf"/>
</dbReference>
<dbReference type="SFLD" id="SFLDS00005">
    <property type="entry name" value="Isoprenoid_Synthase_Type_I"/>
    <property type="match status" value="1"/>
</dbReference>
<organism evidence="5 6">
    <name type="scientific">Dipteronia dyeriana</name>
    <dbReference type="NCBI Taxonomy" id="168575"/>
    <lineage>
        <taxon>Eukaryota</taxon>
        <taxon>Viridiplantae</taxon>
        <taxon>Streptophyta</taxon>
        <taxon>Embryophyta</taxon>
        <taxon>Tracheophyta</taxon>
        <taxon>Spermatophyta</taxon>
        <taxon>Magnoliopsida</taxon>
        <taxon>eudicotyledons</taxon>
        <taxon>Gunneridae</taxon>
        <taxon>Pentapetalae</taxon>
        <taxon>rosids</taxon>
        <taxon>malvids</taxon>
        <taxon>Sapindales</taxon>
        <taxon>Sapindaceae</taxon>
        <taxon>Hippocastanoideae</taxon>
        <taxon>Acereae</taxon>
        <taxon>Dipteronia</taxon>
    </lineage>
</organism>
<dbReference type="Pfam" id="PF01397">
    <property type="entry name" value="Terpene_synth"/>
    <property type="match status" value="1"/>
</dbReference>
<dbReference type="GO" id="GO:0016114">
    <property type="term" value="P:terpenoid biosynthetic process"/>
    <property type="evidence" value="ECO:0007669"/>
    <property type="project" value="InterPro"/>
</dbReference>
<dbReference type="PANTHER" id="PTHR31225">
    <property type="entry name" value="OS04G0344100 PROTEIN-RELATED"/>
    <property type="match status" value="1"/>
</dbReference>
<dbReference type="Gene3D" id="1.10.600.10">
    <property type="entry name" value="Farnesyl Diphosphate Synthase"/>
    <property type="match status" value="2"/>
</dbReference>
<feature type="domain" description="Terpene synthase N-terminal" evidence="3">
    <location>
        <begin position="15"/>
        <end position="168"/>
    </location>
</feature>
<dbReference type="InterPro" id="IPR005630">
    <property type="entry name" value="Terpene_synthase_metal-bd"/>
</dbReference>
<evidence type="ECO:0000313" key="6">
    <source>
        <dbReference type="Proteomes" id="UP001280121"/>
    </source>
</evidence>
<dbReference type="InterPro" id="IPR034741">
    <property type="entry name" value="Terpene_cyclase-like_1_C"/>
</dbReference>
<dbReference type="InterPro" id="IPR050148">
    <property type="entry name" value="Terpene_synthase-like"/>
</dbReference>
<dbReference type="SFLD" id="SFLDG01019">
    <property type="entry name" value="Terpene_Cyclase_Like_1_C_Termi"/>
    <property type="match status" value="1"/>
</dbReference>
<dbReference type="Gene3D" id="1.50.10.130">
    <property type="entry name" value="Terpene synthase, N-terminal domain"/>
    <property type="match status" value="2"/>
</dbReference>
<dbReference type="SUPFAM" id="SSF48239">
    <property type="entry name" value="Terpenoid cyclases/Protein prenyltransferases"/>
    <property type="match status" value="1"/>
</dbReference>
<dbReference type="EMBL" id="JANJYI010000006">
    <property type="protein sequence ID" value="KAK2644276.1"/>
    <property type="molecule type" value="Genomic_DNA"/>
</dbReference>
<comment type="caution">
    <text evidence="5">The sequence shown here is derived from an EMBL/GenBank/DDBJ whole genome shotgun (WGS) entry which is preliminary data.</text>
</comment>
<dbReference type="Pfam" id="PF03936">
    <property type="entry name" value="Terpene_synth_C"/>
    <property type="match status" value="1"/>
</dbReference>